<protein>
    <recommendedName>
        <fullName evidence="7">Protein sleepless</fullName>
    </recommendedName>
</protein>
<keyword evidence="2" id="KW-1015">Disulfide bond</keyword>
<evidence type="ECO:0000256" key="3">
    <source>
        <dbReference type="SAM" id="Phobius"/>
    </source>
</evidence>
<name>A0A182LWK4_9DIPT</name>
<proteinExistence type="predicted"/>
<organism evidence="5 6">
    <name type="scientific">Anopheles culicifacies</name>
    <dbReference type="NCBI Taxonomy" id="139723"/>
    <lineage>
        <taxon>Eukaryota</taxon>
        <taxon>Metazoa</taxon>
        <taxon>Ecdysozoa</taxon>
        <taxon>Arthropoda</taxon>
        <taxon>Hexapoda</taxon>
        <taxon>Insecta</taxon>
        <taxon>Pterygota</taxon>
        <taxon>Neoptera</taxon>
        <taxon>Endopterygota</taxon>
        <taxon>Diptera</taxon>
        <taxon>Nematocera</taxon>
        <taxon>Culicoidea</taxon>
        <taxon>Culicidae</taxon>
        <taxon>Anophelinae</taxon>
        <taxon>Anopheles</taxon>
        <taxon>culicifacies species complex</taxon>
    </lineage>
</organism>
<dbReference type="EMBL" id="AXCM01000752">
    <property type="status" value="NOT_ANNOTATED_CDS"/>
    <property type="molecule type" value="Genomic_DNA"/>
</dbReference>
<keyword evidence="6" id="KW-1185">Reference proteome</keyword>
<reference evidence="6" key="1">
    <citation type="submission" date="2013-09" db="EMBL/GenBank/DDBJ databases">
        <title>The Genome Sequence of Anopheles culicifacies species A.</title>
        <authorList>
            <consortium name="The Broad Institute Genomics Platform"/>
            <person name="Neafsey D.E."/>
            <person name="Besansky N."/>
            <person name="Howell P."/>
            <person name="Walton C."/>
            <person name="Young S.K."/>
            <person name="Zeng Q."/>
            <person name="Gargeya S."/>
            <person name="Fitzgerald M."/>
            <person name="Haas B."/>
            <person name="Abouelleil A."/>
            <person name="Allen A.W."/>
            <person name="Alvarado L."/>
            <person name="Arachchi H.M."/>
            <person name="Berlin A.M."/>
            <person name="Chapman S.B."/>
            <person name="Gainer-Dewar J."/>
            <person name="Goldberg J."/>
            <person name="Griggs A."/>
            <person name="Gujja S."/>
            <person name="Hansen M."/>
            <person name="Howarth C."/>
            <person name="Imamovic A."/>
            <person name="Ireland A."/>
            <person name="Larimer J."/>
            <person name="McCowan C."/>
            <person name="Murphy C."/>
            <person name="Pearson M."/>
            <person name="Poon T.W."/>
            <person name="Priest M."/>
            <person name="Roberts A."/>
            <person name="Saif S."/>
            <person name="Shea T."/>
            <person name="Sisk P."/>
            <person name="Sykes S."/>
            <person name="Wortman J."/>
            <person name="Nusbaum C."/>
            <person name="Birren B."/>
        </authorList>
    </citation>
    <scope>NUCLEOTIDE SEQUENCE [LARGE SCALE GENOMIC DNA]</scope>
    <source>
        <strain evidence="6">A-37</strain>
    </source>
</reference>
<evidence type="ECO:0000256" key="1">
    <source>
        <dbReference type="ARBA" id="ARBA00022729"/>
    </source>
</evidence>
<dbReference type="EnsemblMetazoa" id="ACUA003666-RA">
    <property type="protein sequence ID" value="ACUA003666-PA"/>
    <property type="gene ID" value="ACUA003666"/>
</dbReference>
<dbReference type="PANTHER" id="PTHR10036">
    <property type="entry name" value="CD59 GLYCOPROTEIN"/>
    <property type="match status" value="1"/>
</dbReference>
<feature type="chain" id="PRO_5008127649" description="Protein sleepless" evidence="4">
    <location>
        <begin position="25"/>
        <end position="153"/>
    </location>
</feature>
<keyword evidence="1 4" id="KW-0732">Signal</keyword>
<dbReference type="AlphaFoldDB" id="A0A182LWK4"/>
<keyword evidence="3" id="KW-0812">Transmembrane</keyword>
<dbReference type="Proteomes" id="UP000075883">
    <property type="component" value="Unassembled WGS sequence"/>
</dbReference>
<sequence length="153" mass="16655">MISVRSLVTLLLAGTLLFIPISHGLECYSCSTDSSDLDCDNLATLEKVSCTPFSATNHPVQPVCGYKRLIPSSSDAPERIWRGCAVSGECALLSRQGNEAFNSVFRMSACEECEEQDCNGPKNHGTIVHQGRLFWYTVSLLAVVNVALLKGRD</sequence>
<reference evidence="5" key="2">
    <citation type="submission" date="2020-05" db="UniProtKB">
        <authorList>
            <consortium name="EnsemblMetazoa"/>
        </authorList>
    </citation>
    <scope>IDENTIFICATION</scope>
    <source>
        <strain evidence="5">A-37</strain>
    </source>
</reference>
<dbReference type="PANTHER" id="PTHR10036:SF3">
    <property type="entry name" value="PROTEIN SLEEPLESS-RELATED"/>
    <property type="match status" value="1"/>
</dbReference>
<feature type="transmembrane region" description="Helical" evidence="3">
    <location>
        <begin position="133"/>
        <end position="149"/>
    </location>
</feature>
<accession>A0A182LWK4</accession>
<evidence type="ECO:0008006" key="7">
    <source>
        <dbReference type="Google" id="ProtNLM"/>
    </source>
</evidence>
<evidence type="ECO:0000256" key="4">
    <source>
        <dbReference type="SAM" id="SignalP"/>
    </source>
</evidence>
<dbReference type="VEuPathDB" id="VectorBase:ACUA003666"/>
<evidence type="ECO:0000313" key="6">
    <source>
        <dbReference type="Proteomes" id="UP000075883"/>
    </source>
</evidence>
<evidence type="ECO:0000313" key="5">
    <source>
        <dbReference type="EnsemblMetazoa" id="ACUA003666-PA"/>
    </source>
</evidence>
<feature type="signal peptide" evidence="4">
    <location>
        <begin position="1"/>
        <end position="24"/>
    </location>
</feature>
<keyword evidence="3" id="KW-0472">Membrane</keyword>
<keyword evidence="3" id="KW-1133">Transmembrane helix</keyword>
<evidence type="ECO:0000256" key="2">
    <source>
        <dbReference type="ARBA" id="ARBA00023157"/>
    </source>
</evidence>